<evidence type="ECO:0000256" key="6">
    <source>
        <dbReference type="SAM" id="MobiDB-lite"/>
    </source>
</evidence>
<feature type="region of interest" description="Disordered" evidence="6">
    <location>
        <begin position="1"/>
        <end position="31"/>
    </location>
</feature>
<evidence type="ECO:0000313" key="10">
    <source>
        <dbReference type="Proteomes" id="UP000198906"/>
    </source>
</evidence>
<dbReference type="EMBL" id="FMHU01000001">
    <property type="protein sequence ID" value="SCL17083.1"/>
    <property type="molecule type" value="Genomic_DNA"/>
</dbReference>
<evidence type="ECO:0000259" key="8">
    <source>
        <dbReference type="PROSITE" id="PS50059"/>
    </source>
</evidence>
<sequence length="217" mass="21924">MSERTEKRSPGQSPASKSERRLAAKLAAQKAAEAKRRRQSMLGALAGLAVVGVIVATFVVFGGDDEPADQAATSPSASASAGAGGATAPQLPPGTDPALGSKPAVTKGSGKLTKLTVTPLVKGTGPATKAGQQLTVNYVGAFYATGEEFDASWKTGQPWTFQVGAGRVIPGWDQGLVGVNVGSRVQLDIPAELAYGDGAGGRPAGPLRFVVDVLAAQ</sequence>
<reference evidence="10" key="1">
    <citation type="submission" date="2016-06" db="EMBL/GenBank/DDBJ databases">
        <authorList>
            <person name="Varghese N."/>
        </authorList>
    </citation>
    <scope>NUCLEOTIDE SEQUENCE [LARGE SCALE GENOMIC DNA]</scope>
    <source>
        <strain evidence="10">DSM 46123</strain>
    </source>
</reference>
<gene>
    <name evidence="9" type="ORF">GA0074694_1886</name>
</gene>
<keyword evidence="7" id="KW-0472">Membrane</keyword>
<dbReference type="PROSITE" id="PS50059">
    <property type="entry name" value="FKBP_PPIASE"/>
    <property type="match status" value="1"/>
</dbReference>
<dbReference type="STRING" id="47866.GA0074694_1886"/>
<keyword evidence="7" id="KW-1133">Transmembrane helix</keyword>
<comment type="similarity">
    <text evidence="5">Belongs to the FKBP-type PPIase family.</text>
</comment>
<dbReference type="RefSeq" id="WP_091455490.1">
    <property type="nucleotide sequence ID" value="NZ_FMHU01000001.1"/>
</dbReference>
<evidence type="ECO:0000256" key="2">
    <source>
        <dbReference type="ARBA" id="ARBA00023110"/>
    </source>
</evidence>
<feature type="transmembrane region" description="Helical" evidence="7">
    <location>
        <begin position="42"/>
        <end position="61"/>
    </location>
</feature>
<dbReference type="AlphaFoldDB" id="A0A1C6RJ67"/>
<dbReference type="Gene3D" id="3.10.50.40">
    <property type="match status" value="1"/>
</dbReference>
<keyword evidence="7" id="KW-0812">Transmembrane</keyword>
<dbReference type="InterPro" id="IPR046357">
    <property type="entry name" value="PPIase_dom_sf"/>
</dbReference>
<proteinExistence type="inferred from homology"/>
<evidence type="ECO:0000256" key="5">
    <source>
        <dbReference type="RuleBase" id="RU003915"/>
    </source>
</evidence>
<evidence type="ECO:0000256" key="3">
    <source>
        <dbReference type="ARBA" id="ARBA00023235"/>
    </source>
</evidence>
<name>A0A1C6RJ67_9ACTN</name>
<dbReference type="PANTHER" id="PTHR45779">
    <property type="entry name" value="PEPTIDYLPROLYL ISOMERASE"/>
    <property type="match status" value="1"/>
</dbReference>
<protein>
    <recommendedName>
        <fullName evidence="5">Peptidyl-prolyl cis-trans isomerase</fullName>
        <ecNumber evidence="5">5.2.1.8</ecNumber>
    </recommendedName>
</protein>
<feature type="domain" description="PPIase FKBP-type" evidence="8">
    <location>
        <begin position="131"/>
        <end position="217"/>
    </location>
</feature>
<dbReference type="EC" id="5.2.1.8" evidence="5"/>
<evidence type="ECO:0000313" key="9">
    <source>
        <dbReference type="EMBL" id="SCL17083.1"/>
    </source>
</evidence>
<feature type="region of interest" description="Disordered" evidence="6">
    <location>
        <begin position="68"/>
        <end position="108"/>
    </location>
</feature>
<dbReference type="GO" id="GO:0003755">
    <property type="term" value="F:peptidyl-prolyl cis-trans isomerase activity"/>
    <property type="evidence" value="ECO:0007669"/>
    <property type="project" value="UniProtKB-UniRule"/>
</dbReference>
<dbReference type="SUPFAM" id="SSF54534">
    <property type="entry name" value="FKBP-like"/>
    <property type="match status" value="1"/>
</dbReference>
<organism evidence="9 10">
    <name type="scientific">Micromonospora inyonensis</name>
    <dbReference type="NCBI Taxonomy" id="47866"/>
    <lineage>
        <taxon>Bacteria</taxon>
        <taxon>Bacillati</taxon>
        <taxon>Actinomycetota</taxon>
        <taxon>Actinomycetes</taxon>
        <taxon>Micromonosporales</taxon>
        <taxon>Micromonosporaceae</taxon>
        <taxon>Micromonospora</taxon>
    </lineage>
</organism>
<evidence type="ECO:0000256" key="1">
    <source>
        <dbReference type="ARBA" id="ARBA00000971"/>
    </source>
</evidence>
<comment type="catalytic activity">
    <reaction evidence="1 4 5">
        <text>[protein]-peptidylproline (omega=180) = [protein]-peptidylproline (omega=0)</text>
        <dbReference type="Rhea" id="RHEA:16237"/>
        <dbReference type="Rhea" id="RHEA-COMP:10747"/>
        <dbReference type="Rhea" id="RHEA-COMP:10748"/>
        <dbReference type="ChEBI" id="CHEBI:83833"/>
        <dbReference type="ChEBI" id="CHEBI:83834"/>
        <dbReference type="EC" id="5.2.1.8"/>
    </reaction>
</comment>
<accession>A0A1C6RJ67</accession>
<feature type="compositionally biased region" description="Low complexity" evidence="6">
    <location>
        <begin position="71"/>
        <end position="89"/>
    </location>
</feature>
<dbReference type="InterPro" id="IPR044609">
    <property type="entry name" value="FKBP2/11"/>
</dbReference>
<dbReference type="Pfam" id="PF00254">
    <property type="entry name" value="FKBP_C"/>
    <property type="match status" value="1"/>
</dbReference>
<evidence type="ECO:0000256" key="7">
    <source>
        <dbReference type="SAM" id="Phobius"/>
    </source>
</evidence>
<keyword evidence="2 4" id="KW-0697">Rotamase</keyword>
<dbReference type="InterPro" id="IPR001179">
    <property type="entry name" value="PPIase_FKBP_dom"/>
</dbReference>
<keyword evidence="3 4" id="KW-0413">Isomerase</keyword>
<evidence type="ECO:0000256" key="4">
    <source>
        <dbReference type="PROSITE-ProRule" id="PRU00277"/>
    </source>
</evidence>
<dbReference type="PANTHER" id="PTHR45779:SF7">
    <property type="entry name" value="PEPTIDYLPROLYL ISOMERASE"/>
    <property type="match status" value="1"/>
</dbReference>
<keyword evidence="10" id="KW-1185">Reference proteome</keyword>
<dbReference type="Proteomes" id="UP000198906">
    <property type="component" value="Unassembled WGS sequence"/>
</dbReference>